<dbReference type="EMBL" id="AM746676">
    <property type="protein sequence ID" value="CAN95888.1"/>
    <property type="molecule type" value="Genomic_DNA"/>
</dbReference>
<keyword evidence="3 4" id="KW-0408">Iron</keyword>
<dbReference type="InterPro" id="IPR036396">
    <property type="entry name" value="Cyt_P450_sf"/>
</dbReference>
<proteinExistence type="inferred from homology"/>
<dbReference type="PRINTS" id="PR00385">
    <property type="entry name" value="P450"/>
</dbReference>
<keyword evidence="3 4" id="KW-0349">Heme</keyword>
<reference evidence="5 6" key="1">
    <citation type="journal article" date="2007" name="Nat. Biotechnol.">
        <title>Complete genome sequence of the myxobacterium Sorangium cellulosum.</title>
        <authorList>
            <person name="Schneiker S."/>
            <person name="Perlova O."/>
            <person name="Kaiser O."/>
            <person name="Gerth K."/>
            <person name="Alici A."/>
            <person name="Altmeyer M.O."/>
            <person name="Bartels D."/>
            <person name="Bekel T."/>
            <person name="Beyer S."/>
            <person name="Bode E."/>
            <person name="Bode H.B."/>
            <person name="Bolten C.J."/>
            <person name="Choudhuri J.V."/>
            <person name="Doss S."/>
            <person name="Elnakady Y.A."/>
            <person name="Frank B."/>
            <person name="Gaigalat L."/>
            <person name="Goesmann A."/>
            <person name="Groeger C."/>
            <person name="Gross F."/>
            <person name="Jelsbak L."/>
            <person name="Jelsbak L."/>
            <person name="Kalinowski J."/>
            <person name="Kegler C."/>
            <person name="Knauber T."/>
            <person name="Konietzny S."/>
            <person name="Kopp M."/>
            <person name="Krause L."/>
            <person name="Krug D."/>
            <person name="Linke B."/>
            <person name="Mahmud T."/>
            <person name="Martinez-Arias R."/>
            <person name="McHardy A.C."/>
            <person name="Merai M."/>
            <person name="Meyer F."/>
            <person name="Mormann S."/>
            <person name="Munoz-Dorado J."/>
            <person name="Perez J."/>
            <person name="Pradella S."/>
            <person name="Rachid S."/>
            <person name="Raddatz G."/>
            <person name="Rosenau F."/>
            <person name="Rueckert C."/>
            <person name="Sasse F."/>
            <person name="Scharfe M."/>
            <person name="Schuster S.C."/>
            <person name="Suen G."/>
            <person name="Treuner-Lange A."/>
            <person name="Velicer G.J."/>
            <person name="Vorholter F.-J."/>
            <person name="Weissman K.J."/>
            <person name="Welch R.D."/>
            <person name="Wenzel S.C."/>
            <person name="Whitworth D.E."/>
            <person name="Wilhelm S."/>
            <person name="Wittmann C."/>
            <person name="Bloecker H."/>
            <person name="Puehler A."/>
            <person name="Mueller R."/>
        </authorList>
    </citation>
    <scope>NUCLEOTIDE SEQUENCE [LARGE SCALE GENOMIC DNA]</scope>
    <source>
        <strain evidence="6">So ce56</strain>
    </source>
</reference>
<dbReference type="PANTHER" id="PTHR24305:SF166">
    <property type="entry name" value="CYTOCHROME P450 12A4, MITOCHONDRIAL-RELATED"/>
    <property type="match status" value="1"/>
</dbReference>
<evidence type="ECO:0000256" key="1">
    <source>
        <dbReference type="ARBA" id="ARBA00001971"/>
    </source>
</evidence>
<comment type="cofactor">
    <cofactor evidence="1 3">
        <name>heme</name>
        <dbReference type="ChEBI" id="CHEBI:30413"/>
    </cofactor>
</comment>
<dbReference type="SUPFAM" id="SSF48264">
    <property type="entry name" value="Cytochrome P450"/>
    <property type="match status" value="1"/>
</dbReference>
<dbReference type="Pfam" id="PF00067">
    <property type="entry name" value="p450"/>
    <property type="match status" value="1"/>
</dbReference>
<keyword evidence="4" id="KW-0503">Monooxygenase</keyword>
<dbReference type="InterPro" id="IPR017972">
    <property type="entry name" value="Cyt_P450_CS"/>
</dbReference>
<dbReference type="InterPro" id="IPR050121">
    <property type="entry name" value="Cytochrome_P450_monoxygenase"/>
</dbReference>
<keyword evidence="3 4" id="KW-0479">Metal-binding</keyword>
<evidence type="ECO:0000256" key="2">
    <source>
        <dbReference type="ARBA" id="ARBA00010617"/>
    </source>
</evidence>
<dbReference type="KEGG" id="scl:sce5725"/>
<dbReference type="HOGENOM" id="CLU_001570_5_1_7"/>
<dbReference type="GO" id="GO:0016705">
    <property type="term" value="F:oxidoreductase activity, acting on paired donors, with incorporation or reduction of molecular oxygen"/>
    <property type="evidence" value="ECO:0007669"/>
    <property type="project" value="InterPro"/>
</dbReference>
<evidence type="ECO:0000313" key="6">
    <source>
        <dbReference type="Proteomes" id="UP000002139"/>
    </source>
</evidence>
<feature type="binding site" description="axial binding residue" evidence="3">
    <location>
        <position position="438"/>
    </location>
    <ligand>
        <name>heme</name>
        <dbReference type="ChEBI" id="CHEBI:30413"/>
    </ligand>
    <ligandPart>
        <name>Fe</name>
        <dbReference type="ChEBI" id="CHEBI:18248"/>
    </ligandPart>
</feature>
<evidence type="ECO:0000313" key="5">
    <source>
        <dbReference type="EMBL" id="CAN95888.1"/>
    </source>
</evidence>
<dbReference type="STRING" id="448385.sce5725"/>
<keyword evidence="4 5" id="KW-0560">Oxidoreductase</keyword>
<dbReference type="CDD" id="cd11083">
    <property type="entry name" value="CYP_unk"/>
    <property type="match status" value="1"/>
</dbReference>
<dbReference type="PROSITE" id="PS00086">
    <property type="entry name" value="CYTOCHROME_P450"/>
    <property type="match status" value="1"/>
</dbReference>
<dbReference type="InterPro" id="IPR002401">
    <property type="entry name" value="Cyt_P450_E_grp-I"/>
</dbReference>
<protein>
    <submittedName>
        <fullName evidence="5">Sorangium cellulosum 'So ce 56' complete genome</fullName>
        <ecNumber evidence="5">1.14.-.-</ecNumber>
    </submittedName>
</protein>
<dbReference type="GO" id="GO:0020037">
    <property type="term" value="F:heme binding"/>
    <property type="evidence" value="ECO:0007669"/>
    <property type="project" value="InterPro"/>
</dbReference>
<dbReference type="GO" id="GO:0005506">
    <property type="term" value="F:iron ion binding"/>
    <property type="evidence" value="ECO:0007669"/>
    <property type="project" value="InterPro"/>
</dbReference>
<dbReference type="eggNOG" id="COG2124">
    <property type="taxonomic scope" value="Bacteria"/>
</dbReference>
<dbReference type="PRINTS" id="PR00463">
    <property type="entry name" value="EP450I"/>
</dbReference>
<accession>A9G7P4</accession>
<gene>
    <name evidence="5" type="ordered locus">sce5725</name>
</gene>
<organism evidence="5 6">
    <name type="scientific">Sorangium cellulosum (strain So ce56)</name>
    <name type="common">Polyangium cellulosum (strain So ce56)</name>
    <dbReference type="NCBI Taxonomy" id="448385"/>
    <lineage>
        <taxon>Bacteria</taxon>
        <taxon>Pseudomonadati</taxon>
        <taxon>Myxococcota</taxon>
        <taxon>Polyangia</taxon>
        <taxon>Polyangiales</taxon>
        <taxon>Polyangiaceae</taxon>
        <taxon>Sorangium</taxon>
    </lineage>
</organism>
<evidence type="ECO:0000256" key="3">
    <source>
        <dbReference type="PIRSR" id="PIRSR602401-1"/>
    </source>
</evidence>
<keyword evidence="6" id="KW-1185">Reference proteome</keyword>
<dbReference type="BioCyc" id="SCEL448385:SCE_RS29420-MONOMER"/>
<name>A9G7P4_SORC5</name>
<comment type="similarity">
    <text evidence="2 4">Belongs to the cytochrome P450 family.</text>
</comment>
<dbReference type="AlphaFoldDB" id="A9G7P4"/>
<dbReference type="PANTHER" id="PTHR24305">
    <property type="entry name" value="CYTOCHROME P450"/>
    <property type="match status" value="1"/>
</dbReference>
<dbReference type="EC" id="1.14.-.-" evidence="5"/>
<dbReference type="GO" id="GO:0004497">
    <property type="term" value="F:monooxygenase activity"/>
    <property type="evidence" value="ECO:0007669"/>
    <property type="project" value="UniProtKB-KW"/>
</dbReference>
<sequence>MKGGMNATPPAMEDAIGRGEAAARPRRTLADLPGPPGLPVLGNLLALHPDRWHLEFERWWRAHGDLFVVRMGRQPVLVVVDGELVRDVLQRRPAVFRRVRAIEAVSREADMVGLFSADGDAWRKQRQLIHPTFHPRHVEGFFPSIRDITGRLRELWARAADERAARDVLGDLMRYSVDVTSSVAFGRDLNTLERGADALQEHLQRVFLGLNRRMLAPLPYWRYLGLPADRAYDRALVAVKRLILDLVTAARREIEGGADRPARPRTLLELMIAARDGEDPRARLSDAEVYANVLTMLLAGEDTTANTLAWILYYLGSRPDVQARAREEVDRVLGGGLIPTLEQCKRLEYTAAVTQETLRLRSAAPLLFLEANHDTAVGDVAVPAGAGVVALTRATGRKPEYFGDPESFRPERWLGGAPSTLPHEPRMALAFGGGPRVCPGRAMALLECAVTVGMVLRSFTVHLADHTAPVQERMAFAMQPEGLRIRFTKRASA</sequence>
<dbReference type="InterPro" id="IPR001128">
    <property type="entry name" value="Cyt_P450"/>
</dbReference>
<dbReference type="Proteomes" id="UP000002139">
    <property type="component" value="Chromosome"/>
</dbReference>
<evidence type="ECO:0000256" key="4">
    <source>
        <dbReference type="RuleBase" id="RU000461"/>
    </source>
</evidence>
<dbReference type="Gene3D" id="1.10.630.10">
    <property type="entry name" value="Cytochrome P450"/>
    <property type="match status" value="1"/>
</dbReference>